<keyword evidence="3" id="KW-1003">Cell membrane</keyword>
<keyword evidence="5 7" id="KW-1133">Transmembrane helix</keyword>
<dbReference type="PROSITE" id="PS50850">
    <property type="entry name" value="MFS"/>
    <property type="match status" value="1"/>
</dbReference>
<feature type="transmembrane region" description="Helical" evidence="7">
    <location>
        <begin position="260"/>
        <end position="281"/>
    </location>
</feature>
<feature type="transmembrane region" description="Helical" evidence="7">
    <location>
        <begin position="75"/>
        <end position="93"/>
    </location>
</feature>
<dbReference type="RefSeq" id="WP_204118750.1">
    <property type="nucleotide sequence ID" value="NZ_BOLV01000007.1"/>
</dbReference>
<accession>A0ABW4BEM3</accession>
<feature type="transmembrane region" description="Helical" evidence="7">
    <location>
        <begin position="219"/>
        <end position="240"/>
    </location>
</feature>
<keyword evidence="4 7" id="KW-0812">Transmembrane</keyword>
<evidence type="ECO:0000256" key="1">
    <source>
        <dbReference type="ARBA" id="ARBA00004651"/>
    </source>
</evidence>
<feature type="transmembrane region" description="Helical" evidence="7">
    <location>
        <begin position="168"/>
        <end position="187"/>
    </location>
</feature>
<feature type="transmembrane region" description="Helical" evidence="7">
    <location>
        <begin position="302"/>
        <end position="330"/>
    </location>
</feature>
<feature type="transmembrane region" description="Helical" evidence="7">
    <location>
        <begin position="138"/>
        <end position="162"/>
    </location>
</feature>
<keyword evidence="2" id="KW-0813">Transport</keyword>
<dbReference type="PANTHER" id="PTHR23517:SF3">
    <property type="entry name" value="INTEGRAL MEMBRANE TRANSPORT PROTEIN"/>
    <property type="match status" value="1"/>
</dbReference>
<feature type="domain" description="Major facilitator superfamily (MFS) profile" evidence="8">
    <location>
        <begin position="10"/>
        <end position="406"/>
    </location>
</feature>
<dbReference type="InterPro" id="IPR036259">
    <property type="entry name" value="MFS_trans_sf"/>
</dbReference>
<evidence type="ECO:0000256" key="2">
    <source>
        <dbReference type="ARBA" id="ARBA00022448"/>
    </source>
</evidence>
<gene>
    <name evidence="9" type="ORF">ACFQ41_05410</name>
</gene>
<dbReference type="InterPro" id="IPR050171">
    <property type="entry name" value="MFS_Transporters"/>
</dbReference>
<evidence type="ECO:0000313" key="10">
    <source>
        <dbReference type="Proteomes" id="UP001597199"/>
    </source>
</evidence>
<dbReference type="PANTHER" id="PTHR23517">
    <property type="entry name" value="RESISTANCE PROTEIN MDTM, PUTATIVE-RELATED-RELATED"/>
    <property type="match status" value="1"/>
</dbReference>
<feature type="transmembrane region" description="Helical" evidence="7">
    <location>
        <begin position="378"/>
        <end position="399"/>
    </location>
</feature>
<dbReference type="InterPro" id="IPR020846">
    <property type="entry name" value="MFS_dom"/>
</dbReference>
<dbReference type="InterPro" id="IPR011701">
    <property type="entry name" value="MFS"/>
</dbReference>
<evidence type="ECO:0000256" key="4">
    <source>
        <dbReference type="ARBA" id="ARBA00022692"/>
    </source>
</evidence>
<dbReference type="Gene3D" id="1.20.1250.20">
    <property type="entry name" value="MFS general substrate transporter like domains"/>
    <property type="match status" value="1"/>
</dbReference>
<feature type="transmembrane region" description="Helical" evidence="7">
    <location>
        <begin position="40"/>
        <end position="63"/>
    </location>
</feature>
<proteinExistence type="predicted"/>
<comment type="caution">
    <text evidence="9">The sequence shown here is derived from an EMBL/GenBank/DDBJ whole genome shotgun (WGS) entry which is preliminary data.</text>
</comment>
<dbReference type="Proteomes" id="UP001597199">
    <property type="component" value="Unassembled WGS sequence"/>
</dbReference>
<keyword evidence="6 7" id="KW-0472">Membrane</keyword>
<dbReference type="CDD" id="cd17329">
    <property type="entry name" value="MFS_MdtH_MDR_like"/>
    <property type="match status" value="1"/>
</dbReference>
<reference evidence="10" key="1">
    <citation type="journal article" date="2019" name="Int. J. Syst. Evol. Microbiol.">
        <title>The Global Catalogue of Microorganisms (GCM) 10K type strain sequencing project: providing services to taxonomists for standard genome sequencing and annotation.</title>
        <authorList>
            <consortium name="The Broad Institute Genomics Platform"/>
            <consortium name="The Broad Institute Genome Sequencing Center for Infectious Disease"/>
            <person name="Wu L."/>
            <person name="Ma J."/>
        </authorList>
    </citation>
    <scope>NUCLEOTIDE SEQUENCE [LARGE SCALE GENOMIC DNA]</scope>
    <source>
        <strain evidence="10">CCM 9110</strain>
    </source>
</reference>
<comment type="subcellular location">
    <subcellularLocation>
        <location evidence="1">Cell membrane</location>
        <topology evidence="1">Multi-pass membrane protein</topology>
    </subcellularLocation>
</comment>
<feature type="transmembrane region" description="Helical" evidence="7">
    <location>
        <begin position="350"/>
        <end position="371"/>
    </location>
</feature>
<dbReference type="EMBL" id="JBHTOA010000023">
    <property type="protein sequence ID" value="MFD1398739.1"/>
    <property type="molecule type" value="Genomic_DNA"/>
</dbReference>
<sequence length="412" mass="44905">MKEFMALNNNLKLRMLTVFLAVMLSSSIGPNMTIYYAKYFGAGLTGVLLIIVSVMGFIAGLYGGHLADVHGRKPIMVLGTILTLAGFALAAVMNSPLGHFPLPTFFAFLIAQVGANLSSPAEEAMVIDVSTPQNRRYVYALIYWIINISVMIGAALGGWFFRDYLFELLIGMGAVTIINLIIIYFFMSESFTPDHAGSGSVWQAVRGYWQVMSDHRYDWYLIGMVLSGMVTNQLGFYLAVHLGADFHTVHLFGLEIYGQRMLSGITLINTAIIIPFMSLFTRLTSKWSLRRAYTIGMGLQTLGFALTCMLNTLWPIVICAVILTIGEMVVVPPSQTLRADLMDPAKIGTYSGAFSAVYPLASVLAGATVTLSTAIGQYGMAILFLLLGGCSIAAVIHVLNLPKAAWNQKDPD</sequence>
<dbReference type="Pfam" id="PF07690">
    <property type="entry name" value="MFS_1"/>
    <property type="match status" value="1"/>
</dbReference>
<evidence type="ECO:0000256" key="6">
    <source>
        <dbReference type="ARBA" id="ARBA00023136"/>
    </source>
</evidence>
<protein>
    <submittedName>
        <fullName evidence="9">MDR family MFS transporter</fullName>
    </submittedName>
</protein>
<keyword evidence="10" id="KW-1185">Reference proteome</keyword>
<evidence type="ECO:0000256" key="7">
    <source>
        <dbReference type="SAM" id="Phobius"/>
    </source>
</evidence>
<organism evidence="9 10">
    <name type="scientific">Lacticaseibacillus suilingensis</name>
    <dbReference type="NCBI Taxonomy" id="2799577"/>
    <lineage>
        <taxon>Bacteria</taxon>
        <taxon>Bacillati</taxon>
        <taxon>Bacillota</taxon>
        <taxon>Bacilli</taxon>
        <taxon>Lactobacillales</taxon>
        <taxon>Lactobacillaceae</taxon>
        <taxon>Lacticaseibacillus</taxon>
    </lineage>
</organism>
<evidence type="ECO:0000256" key="3">
    <source>
        <dbReference type="ARBA" id="ARBA00022475"/>
    </source>
</evidence>
<dbReference type="SUPFAM" id="SSF103473">
    <property type="entry name" value="MFS general substrate transporter"/>
    <property type="match status" value="1"/>
</dbReference>
<evidence type="ECO:0000313" key="9">
    <source>
        <dbReference type="EMBL" id="MFD1398739.1"/>
    </source>
</evidence>
<evidence type="ECO:0000259" key="8">
    <source>
        <dbReference type="PROSITE" id="PS50850"/>
    </source>
</evidence>
<name>A0ABW4BEM3_9LACO</name>
<evidence type="ECO:0000256" key="5">
    <source>
        <dbReference type="ARBA" id="ARBA00022989"/>
    </source>
</evidence>